<dbReference type="Pfam" id="PF12481">
    <property type="entry name" value="DUF3700"/>
    <property type="match status" value="1"/>
</dbReference>
<evidence type="ECO:0000259" key="2">
    <source>
        <dbReference type="Pfam" id="PF12481"/>
    </source>
</evidence>
<protein>
    <recommendedName>
        <fullName evidence="2">DUF3700 domain-containing protein</fullName>
    </recommendedName>
</protein>
<comment type="caution">
    <text evidence="3">The sequence shown here is derived from an EMBL/GenBank/DDBJ whole genome shotgun (WGS) entry which is preliminary data.</text>
</comment>
<feature type="domain" description="DUF3700" evidence="2">
    <location>
        <begin position="32"/>
        <end position="58"/>
    </location>
</feature>
<proteinExistence type="predicted"/>
<sequence length="153" mass="16906">MSSSHYTKNGRNVMLKITSSQTASSPDSNASEAYKTLRDHDPYPAAHVVRDFQGKFALKGILDSDLVPLKLRQRVSCAFVRMKISLLIAKIIMLHSIIRGHIKLFQVENEGTITGISIAGAFGIGVGIWYLKKVRAKASEHVESKAMRTYSSV</sequence>
<feature type="transmembrane region" description="Helical" evidence="1">
    <location>
        <begin position="113"/>
        <end position="131"/>
    </location>
</feature>
<evidence type="ECO:0000256" key="1">
    <source>
        <dbReference type="SAM" id="Phobius"/>
    </source>
</evidence>
<dbReference type="AlphaFoldDB" id="A0A445AJU4"/>
<dbReference type="Proteomes" id="UP000289738">
    <property type="component" value="Chromosome B02"/>
</dbReference>
<keyword evidence="1" id="KW-0472">Membrane</keyword>
<reference evidence="3 4" key="1">
    <citation type="submission" date="2019-01" db="EMBL/GenBank/DDBJ databases">
        <title>Sequencing of cultivated peanut Arachis hypogaea provides insights into genome evolution and oil improvement.</title>
        <authorList>
            <person name="Chen X."/>
        </authorList>
    </citation>
    <scope>NUCLEOTIDE SEQUENCE [LARGE SCALE GENOMIC DNA]</scope>
    <source>
        <strain evidence="4">cv. Fuhuasheng</strain>
        <tissue evidence="3">Leaves</tissue>
    </source>
</reference>
<keyword evidence="4" id="KW-1185">Reference proteome</keyword>
<evidence type="ECO:0000313" key="3">
    <source>
        <dbReference type="EMBL" id="RYR26703.1"/>
    </source>
</evidence>
<keyword evidence="1" id="KW-1133">Transmembrane helix</keyword>
<name>A0A445AJU4_ARAHY</name>
<organism evidence="3 4">
    <name type="scientific">Arachis hypogaea</name>
    <name type="common">Peanut</name>
    <dbReference type="NCBI Taxonomy" id="3818"/>
    <lineage>
        <taxon>Eukaryota</taxon>
        <taxon>Viridiplantae</taxon>
        <taxon>Streptophyta</taxon>
        <taxon>Embryophyta</taxon>
        <taxon>Tracheophyta</taxon>
        <taxon>Spermatophyta</taxon>
        <taxon>Magnoliopsida</taxon>
        <taxon>eudicotyledons</taxon>
        <taxon>Gunneridae</taxon>
        <taxon>Pentapetalae</taxon>
        <taxon>rosids</taxon>
        <taxon>fabids</taxon>
        <taxon>Fabales</taxon>
        <taxon>Fabaceae</taxon>
        <taxon>Papilionoideae</taxon>
        <taxon>50 kb inversion clade</taxon>
        <taxon>dalbergioids sensu lato</taxon>
        <taxon>Dalbergieae</taxon>
        <taxon>Pterocarpus clade</taxon>
        <taxon>Arachis</taxon>
    </lineage>
</organism>
<evidence type="ECO:0000313" key="4">
    <source>
        <dbReference type="Proteomes" id="UP000289738"/>
    </source>
</evidence>
<keyword evidence="1" id="KW-0812">Transmembrane</keyword>
<gene>
    <name evidence="3" type="ORF">Ahy_B02g061002</name>
</gene>
<feature type="transmembrane region" description="Helical" evidence="1">
    <location>
        <begin position="78"/>
        <end position="98"/>
    </location>
</feature>
<accession>A0A445AJU4</accession>
<dbReference type="InterPro" id="IPR024286">
    <property type="entry name" value="DUF3700"/>
</dbReference>
<dbReference type="EMBL" id="SDMP01000012">
    <property type="protein sequence ID" value="RYR26703.1"/>
    <property type="molecule type" value="Genomic_DNA"/>
</dbReference>